<dbReference type="SUPFAM" id="SSF52096">
    <property type="entry name" value="ClpP/crotonase"/>
    <property type="match status" value="1"/>
</dbReference>
<sequence>MTDTIERADVDTSGAYTGYAWHRGDDGIVVVTLDDPDHAVITMNPHYVAAMRATVDRLEAERDTITGVVLASAKRSWFAGGDLNLLRAADPDKAAEETAHIDAVKADLRRLELLGKPVVAALHGTALGGGFEVALACHHRIALDATGVRFGLPEVSLGLLPGGGGITRTVRMLGLQRALSEVILPATKFTPADALAAGLVDGLVATADELIPAARAWIAANPAPVKPWDEHGFRLPGGAPTSPALAGMLPAIPAMLRKQTKGAPMPAPRAAMAAAVEGAYVDFETASKVETRALVGLTHGQVAKNMIKAFFFDLQHINAGGSRPAGIPKRAVTKLGVLGAGMMGAAIAYVSAKAGIEVVLKDVSADAADRGKDYARGLEAKALARGKTSPEASEALLARIHPTGDAADFAGVDFVIEAVFESPEVKQGVFREIQDLVEPDAVLGSNTSTLPITLLAEGVERSADFIGVHFFSPVDKMPLVEIVRGAATSDETLARAFDYVLQIKKTPIVVNDRRGFFTSRVIGQFIAEAVAAVGEGVEPASVEQAALQAGYPAGALQLLDELTISLSRKIRLETRAAEEAEGRTWVEHPSEAVMDWMVVDADRPGRKAGAGFYDYDEQGKRMRLWPGLRERYGSGRTVLPLIDLQERMLFAEALDAIDCLDSGVLTSVPDANIGSIYGIGFPAWTGGVLQYVNQYEGGLAGFVARARELAAVYGDRFLPPASLVARAETGEVYE</sequence>
<keyword evidence="16" id="KW-1185">Reference proteome</keyword>
<dbReference type="Gene3D" id="3.90.226.10">
    <property type="entry name" value="2-enoyl-CoA Hydratase, Chain A, domain 1"/>
    <property type="match status" value="1"/>
</dbReference>
<keyword evidence="10" id="KW-0456">Lyase</keyword>
<gene>
    <name evidence="15" type="ORF">G127AT_10745</name>
</gene>
<proteinExistence type="inferred from homology"/>
<organism evidence="15 16">
    <name type="scientific">Agromyces archimandritae</name>
    <dbReference type="NCBI Taxonomy" id="2781962"/>
    <lineage>
        <taxon>Bacteria</taxon>
        <taxon>Bacillati</taxon>
        <taxon>Actinomycetota</taxon>
        <taxon>Actinomycetes</taxon>
        <taxon>Micrococcales</taxon>
        <taxon>Microbacteriaceae</taxon>
        <taxon>Agromyces</taxon>
    </lineage>
</organism>
<dbReference type="FunFam" id="3.40.50.720:FF:000009">
    <property type="entry name" value="Fatty oxidation complex, alpha subunit"/>
    <property type="match status" value="1"/>
</dbReference>
<dbReference type="InterPro" id="IPR050136">
    <property type="entry name" value="FA_oxidation_alpha_subunit"/>
</dbReference>
<dbReference type="FunFam" id="3.90.226.10:FF:000047">
    <property type="entry name" value="Probable 3-hydroxyacyl-CoA dehydrogenase"/>
    <property type="match status" value="1"/>
</dbReference>
<dbReference type="SUPFAM" id="SSF48179">
    <property type="entry name" value="6-phosphogluconate dehydrogenase C-terminal domain-like"/>
    <property type="match status" value="2"/>
</dbReference>
<keyword evidence="5" id="KW-0276">Fatty acid metabolism</keyword>
<dbReference type="GO" id="GO:0006635">
    <property type="term" value="P:fatty acid beta-oxidation"/>
    <property type="evidence" value="ECO:0007669"/>
    <property type="project" value="UniProtKB-ARBA"/>
</dbReference>
<comment type="similarity">
    <text evidence="4">Belongs to the 3-hydroxyacyl-CoA dehydrogenase family.</text>
</comment>
<dbReference type="EMBL" id="CP071696">
    <property type="protein sequence ID" value="QTX03799.1"/>
    <property type="molecule type" value="Genomic_DNA"/>
</dbReference>
<dbReference type="GO" id="GO:0070403">
    <property type="term" value="F:NAD+ binding"/>
    <property type="evidence" value="ECO:0007669"/>
    <property type="project" value="InterPro"/>
</dbReference>
<dbReference type="GO" id="GO:0016509">
    <property type="term" value="F:long-chain (3S)-3-hydroxyacyl-CoA dehydrogenase (NAD+) activity"/>
    <property type="evidence" value="ECO:0007669"/>
    <property type="project" value="TreeGrafter"/>
</dbReference>
<dbReference type="InterPro" id="IPR029045">
    <property type="entry name" value="ClpP/crotonase-like_dom_sf"/>
</dbReference>
<evidence type="ECO:0000259" key="13">
    <source>
        <dbReference type="Pfam" id="PF00725"/>
    </source>
</evidence>
<evidence type="ECO:0000256" key="10">
    <source>
        <dbReference type="ARBA" id="ARBA00023239"/>
    </source>
</evidence>
<comment type="similarity">
    <text evidence="3">In the central section; belongs to the 3-hydroxyacyl-CoA dehydrogenase family.</text>
</comment>
<evidence type="ECO:0000256" key="8">
    <source>
        <dbReference type="ARBA" id="ARBA00023027"/>
    </source>
</evidence>
<evidence type="ECO:0000256" key="9">
    <source>
        <dbReference type="ARBA" id="ARBA00023098"/>
    </source>
</evidence>
<dbReference type="InterPro" id="IPR008927">
    <property type="entry name" value="6-PGluconate_DH-like_C_sf"/>
</dbReference>
<protein>
    <submittedName>
        <fullName evidence="15">Enoyl-CoA hydratase/isomerase family protein</fullName>
    </submittedName>
</protein>
<dbReference type="AlphaFoldDB" id="A0A975IN27"/>
<evidence type="ECO:0000313" key="15">
    <source>
        <dbReference type="EMBL" id="QTX03799.1"/>
    </source>
</evidence>
<accession>A0A975IN27</accession>
<dbReference type="PANTHER" id="PTHR43612:SF3">
    <property type="entry name" value="TRIFUNCTIONAL ENZYME SUBUNIT ALPHA, MITOCHONDRIAL"/>
    <property type="match status" value="1"/>
</dbReference>
<evidence type="ECO:0000256" key="3">
    <source>
        <dbReference type="ARBA" id="ARBA00007005"/>
    </source>
</evidence>
<keyword evidence="6" id="KW-0442">Lipid degradation</keyword>
<dbReference type="PANTHER" id="PTHR43612">
    <property type="entry name" value="TRIFUNCTIONAL ENZYME SUBUNIT ALPHA"/>
    <property type="match status" value="1"/>
</dbReference>
<dbReference type="KEGG" id="aarc:G127AT_10745"/>
<keyword evidence="9" id="KW-0443">Lipid metabolism</keyword>
<dbReference type="FunFam" id="1.10.1040.50:FF:000005">
    <property type="entry name" value="Probable 3-hydroxyacyl-CoA dehydrogenase"/>
    <property type="match status" value="1"/>
</dbReference>
<comment type="pathway">
    <text evidence="2">Lipid metabolism; butanoate metabolism.</text>
</comment>
<dbReference type="Proteomes" id="UP000671914">
    <property type="component" value="Chromosome"/>
</dbReference>
<feature type="domain" description="3-hydroxyacyl-CoA dehydrogenase C-terminal" evidence="13">
    <location>
        <begin position="515"/>
        <end position="615"/>
    </location>
</feature>
<dbReference type="InterPro" id="IPR006108">
    <property type="entry name" value="3HC_DH_C"/>
</dbReference>
<dbReference type="Gene3D" id="3.40.50.720">
    <property type="entry name" value="NAD(P)-binding Rossmann-like Domain"/>
    <property type="match status" value="1"/>
</dbReference>
<dbReference type="Pfam" id="PF02737">
    <property type="entry name" value="3HCDH_N"/>
    <property type="match status" value="1"/>
</dbReference>
<dbReference type="Pfam" id="PF00378">
    <property type="entry name" value="ECH_1"/>
    <property type="match status" value="1"/>
</dbReference>
<keyword evidence="8" id="KW-0520">NAD</keyword>
<dbReference type="Pfam" id="PF00725">
    <property type="entry name" value="3HCDH"/>
    <property type="match status" value="1"/>
</dbReference>
<dbReference type="GO" id="GO:0004300">
    <property type="term" value="F:enoyl-CoA hydratase activity"/>
    <property type="evidence" value="ECO:0007669"/>
    <property type="project" value="TreeGrafter"/>
</dbReference>
<evidence type="ECO:0000256" key="4">
    <source>
        <dbReference type="ARBA" id="ARBA00009463"/>
    </source>
</evidence>
<dbReference type="InterPro" id="IPR006176">
    <property type="entry name" value="3-OHacyl-CoA_DH_NAD-bd"/>
</dbReference>
<evidence type="ECO:0000256" key="5">
    <source>
        <dbReference type="ARBA" id="ARBA00022832"/>
    </source>
</evidence>
<evidence type="ECO:0000256" key="11">
    <source>
        <dbReference type="ARBA" id="ARBA00023268"/>
    </source>
</evidence>
<evidence type="ECO:0000256" key="12">
    <source>
        <dbReference type="ARBA" id="ARBA00049556"/>
    </source>
</evidence>
<comment type="pathway">
    <text evidence="1">Lipid metabolism; fatty acid beta-oxidation.</text>
</comment>
<evidence type="ECO:0000259" key="14">
    <source>
        <dbReference type="Pfam" id="PF02737"/>
    </source>
</evidence>
<dbReference type="RefSeq" id="WP_210896753.1">
    <property type="nucleotide sequence ID" value="NZ_CP071696.1"/>
</dbReference>
<keyword evidence="7" id="KW-0560">Oxidoreductase</keyword>
<name>A0A975IN27_9MICO</name>
<evidence type="ECO:0000256" key="6">
    <source>
        <dbReference type="ARBA" id="ARBA00022963"/>
    </source>
</evidence>
<evidence type="ECO:0000256" key="1">
    <source>
        <dbReference type="ARBA" id="ARBA00005005"/>
    </source>
</evidence>
<dbReference type="Gene3D" id="1.10.1040.50">
    <property type="match status" value="1"/>
</dbReference>
<evidence type="ECO:0000256" key="7">
    <source>
        <dbReference type="ARBA" id="ARBA00023002"/>
    </source>
</evidence>
<dbReference type="CDD" id="cd06558">
    <property type="entry name" value="crotonase-like"/>
    <property type="match status" value="1"/>
</dbReference>
<reference evidence="15" key="1">
    <citation type="submission" date="2021-03" db="EMBL/GenBank/DDBJ databases">
        <title>Agromyces archimandritus sp. nov., isolated from the cockroach Archimandrita tessellata.</title>
        <authorList>
            <person name="Guzman J."/>
            <person name="Ortuzar M."/>
            <person name="Poehlein A."/>
            <person name="Daniel R."/>
            <person name="Trujillo M."/>
            <person name="Vilcinskas A."/>
        </authorList>
    </citation>
    <scope>NUCLEOTIDE SEQUENCE</scope>
    <source>
        <strain evidence="15">G127AT</strain>
    </source>
</reference>
<dbReference type="SUPFAM" id="SSF51735">
    <property type="entry name" value="NAD(P)-binding Rossmann-fold domains"/>
    <property type="match status" value="1"/>
</dbReference>
<keyword evidence="11" id="KW-0511">Multifunctional enzyme</keyword>
<dbReference type="InterPro" id="IPR036291">
    <property type="entry name" value="NAD(P)-bd_dom_sf"/>
</dbReference>
<feature type="domain" description="3-hydroxyacyl-CoA dehydrogenase NAD binding" evidence="14">
    <location>
        <begin position="334"/>
        <end position="512"/>
    </location>
</feature>
<evidence type="ECO:0000313" key="16">
    <source>
        <dbReference type="Proteomes" id="UP000671914"/>
    </source>
</evidence>
<comment type="catalytic activity">
    <reaction evidence="12">
        <text>a (3S)-3-hydroxyacyl-CoA + NAD(+) = a 3-oxoacyl-CoA + NADH + H(+)</text>
        <dbReference type="Rhea" id="RHEA:22432"/>
        <dbReference type="ChEBI" id="CHEBI:15378"/>
        <dbReference type="ChEBI" id="CHEBI:57318"/>
        <dbReference type="ChEBI" id="CHEBI:57540"/>
        <dbReference type="ChEBI" id="CHEBI:57945"/>
        <dbReference type="ChEBI" id="CHEBI:90726"/>
        <dbReference type="EC" id="1.1.1.35"/>
    </reaction>
</comment>
<dbReference type="InterPro" id="IPR001753">
    <property type="entry name" value="Enoyl-CoA_hydra/iso"/>
</dbReference>
<evidence type="ECO:0000256" key="2">
    <source>
        <dbReference type="ARBA" id="ARBA00005086"/>
    </source>
</evidence>